<reference evidence="4 5" key="1">
    <citation type="submission" date="2018-06" db="EMBL/GenBank/DDBJ databases">
        <title>Genomic Encyclopedia of Archaeal and Bacterial Type Strains, Phase II (KMG-II): from individual species to whole genera.</title>
        <authorList>
            <person name="Goeker M."/>
        </authorList>
    </citation>
    <scope>NUCLEOTIDE SEQUENCE [LARGE SCALE GENOMIC DNA]</scope>
    <source>
        <strain evidence="4 5">DSM 18774</strain>
    </source>
</reference>
<dbReference type="Gene3D" id="2.40.420.20">
    <property type="match status" value="1"/>
</dbReference>
<feature type="compositionally biased region" description="Low complexity" evidence="2">
    <location>
        <begin position="12"/>
        <end position="26"/>
    </location>
</feature>
<evidence type="ECO:0000313" key="4">
    <source>
        <dbReference type="EMBL" id="PZX48763.1"/>
    </source>
</evidence>
<dbReference type="NCBIfam" id="TIGR01730">
    <property type="entry name" value="RND_mfp"/>
    <property type="match status" value="1"/>
</dbReference>
<dbReference type="PANTHER" id="PTHR30469:SF15">
    <property type="entry name" value="HLYD FAMILY OF SECRETION PROTEINS"/>
    <property type="match status" value="1"/>
</dbReference>
<feature type="domain" description="Multidrug resistance protein MdtA-like barrel-sandwich hybrid" evidence="3">
    <location>
        <begin position="104"/>
        <end position="232"/>
    </location>
</feature>
<dbReference type="Proteomes" id="UP000249538">
    <property type="component" value="Unassembled WGS sequence"/>
</dbReference>
<evidence type="ECO:0000313" key="5">
    <source>
        <dbReference type="Proteomes" id="UP000249538"/>
    </source>
</evidence>
<dbReference type="GO" id="GO:1990281">
    <property type="term" value="C:efflux pump complex"/>
    <property type="evidence" value="ECO:0007669"/>
    <property type="project" value="TreeGrafter"/>
</dbReference>
<dbReference type="AlphaFoldDB" id="A0A2W7QK67"/>
<proteinExistence type="inferred from homology"/>
<evidence type="ECO:0000256" key="1">
    <source>
        <dbReference type="ARBA" id="ARBA00009477"/>
    </source>
</evidence>
<name>A0A2W7QK67_9RHOB</name>
<dbReference type="Pfam" id="PF25917">
    <property type="entry name" value="BSH_RND"/>
    <property type="match status" value="1"/>
</dbReference>
<dbReference type="EMBL" id="QKZS01000020">
    <property type="protein sequence ID" value="PZX48763.1"/>
    <property type="molecule type" value="Genomic_DNA"/>
</dbReference>
<evidence type="ECO:0000259" key="3">
    <source>
        <dbReference type="Pfam" id="PF25917"/>
    </source>
</evidence>
<dbReference type="InterPro" id="IPR006143">
    <property type="entry name" value="RND_pump_MFP"/>
</dbReference>
<protein>
    <submittedName>
        <fullName evidence="4">RND family efflux transporter MFP subunit</fullName>
    </submittedName>
</protein>
<dbReference type="Gene3D" id="2.40.50.100">
    <property type="match status" value="1"/>
</dbReference>
<dbReference type="Gene3D" id="1.10.287.470">
    <property type="entry name" value="Helix hairpin bin"/>
    <property type="match status" value="1"/>
</dbReference>
<dbReference type="InterPro" id="IPR058625">
    <property type="entry name" value="MdtA-like_BSH"/>
</dbReference>
<dbReference type="SUPFAM" id="SSF111369">
    <property type="entry name" value="HlyD-like secretion proteins"/>
    <property type="match status" value="1"/>
</dbReference>
<comment type="caution">
    <text evidence="4">The sequence shown here is derived from an EMBL/GenBank/DDBJ whole genome shotgun (WGS) entry which is preliminary data.</text>
</comment>
<feature type="region of interest" description="Disordered" evidence="2">
    <location>
        <begin position="1"/>
        <end position="26"/>
    </location>
</feature>
<comment type="similarity">
    <text evidence="1">Belongs to the membrane fusion protein (MFP) (TC 8.A.1) family.</text>
</comment>
<dbReference type="Gene3D" id="2.40.30.170">
    <property type="match status" value="1"/>
</dbReference>
<gene>
    <name evidence="4" type="ORF">LX76_04134</name>
</gene>
<accession>A0A2W7QK67</accession>
<dbReference type="GO" id="GO:0015562">
    <property type="term" value="F:efflux transmembrane transporter activity"/>
    <property type="evidence" value="ECO:0007669"/>
    <property type="project" value="TreeGrafter"/>
</dbReference>
<evidence type="ECO:0000256" key="2">
    <source>
        <dbReference type="SAM" id="MobiDB-lite"/>
    </source>
</evidence>
<organism evidence="4 5">
    <name type="scientific">Cereibacter changlensis</name>
    <dbReference type="NCBI Taxonomy" id="402884"/>
    <lineage>
        <taxon>Bacteria</taxon>
        <taxon>Pseudomonadati</taxon>
        <taxon>Pseudomonadota</taxon>
        <taxon>Alphaproteobacteria</taxon>
        <taxon>Rhodobacterales</taxon>
        <taxon>Paracoccaceae</taxon>
        <taxon>Cereibacter</taxon>
    </lineage>
</organism>
<sequence>MPISREDTVLRTTAETASSQPAQTAQQTLPVVARPLNNAPAAQPEPERRRWLWVAGSLMIAGLTGLMVLQSWSATIPVVAVETVLLGPVTRILAVNGRIAGVTSVDVQPLVSGTVVEVLVAEGDTVVRGDTLVQLDTAAQQAIVKQAVAGLDVVLVAQEDAKAILERTRALGGNAARMVLEGAARAEQTAAQEVARMTALLEQAQIQLTKFTIRAPIAGTVLILHADLGQSADPVTSLLTIADLGQLVVETDVDESYATQIRTGQAAALQLSGEELVRTGHVSFVSQWVDPATGGLAVKLAPDSALRAPIGLTVTANIIVDDRAAANTVPRAAIVTDAAGFAVLLFSDGHARRRAVKVIDWPAPRLIVTEGLAPGDVVIADATGLADGQVIRVAP</sequence>
<dbReference type="PANTHER" id="PTHR30469">
    <property type="entry name" value="MULTIDRUG RESISTANCE PROTEIN MDTA"/>
    <property type="match status" value="1"/>
</dbReference>